<keyword evidence="2" id="KW-1185">Reference proteome</keyword>
<evidence type="ECO:0000313" key="1">
    <source>
        <dbReference type="EMBL" id="SDP85082.1"/>
    </source>
</evidence>
<accession>A0A1H0W2Y4</accession>
<name>A0A1H0W2Y4_9BACI</name>
<organism evidence="1 2">
    <name type="scientific">Litchfieldia salsa</name>
    <dbReference type="NCBI Taxonomy" id="930152"/>
    <lineage>
        <taxon>Bacteria</taxon>
        <taxon>Bacillati</taxon>
        <taxon>Bacillota</taxon>
        <taxon>Bacilli</taxon>
        <taxon>Bacillales</taxon>
        <taxon>Bacillaceae</taxon>
        <taxon>Litchfieldia</taxon>
    </lineage>
</organism>
<gene>
    <name evidence="1" type="ORF">SAMN05216565_1098</name>
</gene>
<sequence>MRNLIMSVLINYVISSIMLKRNLDWHRKLVWIFGPLFFIFTQLQTEYAIKRIKQSEQK</sequence>
<proteinExistence type="predicted"/>
<dbReference type="STRING" id="930152.SAMN05216565_1098"/>
<dbReference type="Proteomes" id="UP000199159">
    <property type="component" value="Unassembled WGS sequence"/>
</dbReference>
<reference evidence="2" key="1">
    <citation type="submission" date="2016-10" db="EMBL/GenBank/DDBJ databases">
        <authorList>
            <person name="Varghese N."/>
            <person name="Submissions S."/>
        </authorList>
    </citation>
    <scope>NUCLEOTIDE SEQUENCE [LARGE SCALE GENOMIC DNA]</scope>
    <source>
        <strain evidence="2">IBRC-M10078</strain>
    </source>
</reference>
<dbReference type="EMBL" id="FNJU01000009">
    <property type="protein sequence ID" value="SDP85082.1"/>
    <property type="molecule type" value="Genomic_DNA"/>
</dbReference>
<protein>
    <submittedName>
        <fullName evidence="1">Uncharacterized protein</fullName>
    </submittedName>
</protein>
<dbReference type="RefSeq" id="WP_175490338.1">
    <property type="nucleotide sequence ID" value="NZ_JBHSDM010000009.1"/>
</dbReference>
<dbReference type="AlphaFoldDB" id="A0A1H0W2Y4"/>
<evidence type="ECO:0000313" key="2">
    <source>
        <dbReference type="Proteomes" id="UP000199159"/>
    </source>
</evidence>